<protein>
    <recommendedName>
        <fullName evidence="6">Zn(2)-C6 fungal-type domain-containing protein</fullName>
    </recommendedName>
</protein>
<evidence type="ECO:0000259" key="6">
    <source>
        <dbReference type="PROSITE" id="PS50048"/>
    </source>
</evidence>
<evidence type="ECO:0000313" key="7">
    <source>
        <dbReference type="EMBL" id="KAF5346015.1"/>
    </source>
</evidence>
<dbReference type="GO" id="GO:0008270">
    <property type="term" value="F:zinc ion binding"/>
    <property type="evidence" value="ECO:0007669"/>
    <property type="project" value="InterPro"/>
</dbReference>
<dbReference type="InterPro" id="IPR050815">
    <property type="entry name" value="TF_fung"/>
</dbReference>
<keyword evidence="2" id="KW-0479">Metal-binding</keyword>
<sequence length="592" mass="65251">MQAMGSDMGGKKTRMPRGSSCLNCRRRRIKCDALRPTCSNCERSLGKFYDCEYGDGGPPQAEYLQEQISIMESRVRELEDPSQPLDSMVLHNPYGGFPARASPAAPSVPRGSRSIELSPQLRKVLLSTFFRHAPQLGFFLDNTRLFNSASGSPITQSALSPALLQTILLLGAHLSSYSRATSGSSGTQNDSLEGLRATLLSKAINSTSQILSSNHPDKVLQAIQTHVLLTHYFYMNGRKLEGRYHLSMAVSLVISTRMHRTRSRDELGSSDSLRIQVAGLPGPANFASQNLQEPRHEKERIDAFWTVLSMNSCWTTLEGTVSSLMYRTPQMRVDTPWPGVPLSPDTRSSSTIEWFLANVPDGDYSMLALHAKASILFEQAFTLEEFDANASMESIQTRSQSYNSLCTLVQRFQSELPPIVGTSANSAVGSVDSTQIGQLLLIRTLICVGKIRLAALSPPTPYTYTYGTTVLPDSPRQIALEVVELIRNVHSIFISNFTWDVDKEMFFVDPILAVLWTMVGQTLAQDVERIETGTIGVELPRQARITQLDELRRGLDTIIRAMSIFGAASRPLLDQQLQILLAGRGSGGDRGA</sequence>
<evidence type="ECO:0000256" key="2">
    <source>
        <dbReference type="ARBA" id="ARBA00022723"/>
    </source>
</evidence>
<organism evidence="7 8">
    <name type="scientific">Tetrapyrgos nigripes</name>
    <dbReference type="NCBI Taxonomy" id="182062"/>
    <lineage>
        <taxon>Eukaryota</taxon>
        <taxon>Fungi</taxon>
        <taxon>Dikarya</taxon>
        <taxon>Basidiomycota</taxon>
        <taxon>Agaricomycotina</taxon>
        <taxon>Agaricomycetes</taxon>
        <taxon>Agaricomycetidae</taxon>
        <taxon>Agaricales</taxon>
        <taxon>Marasmiineae</taxon>
        <taxon>Marasmiaceae</taxon>
        <taxon>Tetrapyrgos</taxon>
    </lineage>
</organism>
<dbReference type="OrthoDB" id="2309723at2759"/>
<reference evidence="7 8" key="1">
    <citation type="journal article" date="2020" name="ISME J.">
        <title>Uncovering the hidden diversity of litter-decomposition mechanisms in mushroom-forming fungi.</title>
        <authorList>
            <person name="Floudas D."/>
            <person name="Bentzer J."/>
            <person name="Ahren D."/>
            <person name="Johansson T."/>
            <person name="Persson P."/>
            <person name="Tunlid A."/>
        </authorList>
    </citation>
    <scope>NUCLEOTIDE SEQUENCE [LARGE SCALE GENOMIC DNA]</scope>
    <source>
        <strain evidence="7 8">CBS 291.85</strain>
    </source>
</reference>
<dbReference type="PANTHER" id="PTHR47338">
    <property type="entry name" value="ZN(II)2CYS6 TRANSCRIPTION FACTOR (EUROFUNG)-RELATED"/>
    <property type="match status" value="1"/>
</dbReference>
<dbReference type="CDD" id="cd12148">
    <property type="entry name" value="fungal_TF_MHR"/>
    <property type="match status" value="1"/>
</dbReference>
<evidence type="ECO:0000256" key="5">
    <source>
        <dbReference type="ARBA" id="ARBA00023242"/>
    </source>
</evidence>
<dbReference type="Proteomes" id="UP000559256">
    <property type="component" value="Unassembled WGS sequence"/>
</dbReference>
<dbReference type="SMART" id="SM00066">
    <property type="entry name" value="GAL4"/>
    <property type="match status" value="1"/>
</dbReference>
<keyword evidence="4" id="KW-0804">Transcription</keyword>
<evidence type="ECO:0000256" key="4">
    <source>
        <dbReference type="ARBA" id="ARBA00023163"/>
    </source>
</evidence>
<name>A0A8H5FQL9_9AGAR</name>
<dbReference type="PROSITE" id="PS50048">
    <property type="entry name" value="ZN2_CY6_FUNGAL_2"/>
    <property type="match status" value="1"/>
</dbReference>
<dbReference type="CDD" id="cd00067">
    <property type="entry name" value="GAL4"/>
    <property type="match status" value="1"/>
</dbReference>
<dbReference type="InterPro" id="IPR007219">
    <property type="entry name" value="XnlR_reg_dom"/>
</dbReference>
<dbReference type="PANTHER" id="PTHR47338:SF29">
    <property type="entry name" value="ZN(2)-C6 FUNGAL-TYPE DOMAIN-CONTAINING PROTEIN"/>
    <property type="match status" value="1"/>
</dbReference>
<dbReference type="Gene3D" id="4.10.240.10">
    <property type="entry name" value="Zn(2)-C6 fungal-type DNA-binding domain"/>
    <property type="match status" value="1"/>
</dbReference>
<evidence type="ECO:0000256" key="1">
    <source>
        <dbReference type="ARBA" id="ARBA00004123"/>
    </source>
</evidence>
<keyword evidence="3" id="KW-0805">Transcription regulation</keyword>
<dbReference type="GO" id="GO:0005634">
    <property type="term" value="C:nucleus"/>
    <property type="evidence" value="ECO:0007669"/>
    <property type="project" value="UniProtKB-SubCell"/>
</dbReference>
<dbReference type="EMBL" id="JAACJM010000106">
    <property type="protein sequence ID" value="KAF5346015.1"/>
    <property type="molecule type" value="Genomic_DNA"/>
</dbReference>
<dbReference type="AlphaFoldDB" id="A0A8H5FQL9"/>
<dbReference type="GO" id="GO:0000981">
    <property type="term" value="F:DNA-binding transcription factor activity, RNA polymerase II-specific"/>
    <property type="evidence" value="ECO:0007669"/>
    <property type="project" value="InterPro"/>
</dbReference>
<dbReference type="SUPFAM" id="SSF57701">
    <property type="entry name" value="Zn2/Cys6 DNA-binding domain"/>
    <property type="match status" value="1"/>
</dbReference>
<dbReference type="Pfam" id="PF04082">
    <property type="entry name" value="Fungal_trans"/>
    <property type="match status" value="1"/>
</dbReference>
<comment type="caution">
    <text evidence="7">The sequence shown here is derived from an EMBL/GenBank/DDBJ whole genome shotgun (WGS) entry which is preliminary data.</text>
</comment>
<dbReference type="GO" id="GO:0006351">
    <property type="term" value="P:DNA-templated transcription"/>
    <property type="evidence" value="ECO:0007669"/>
    <property type="project" value="InterPro"/>
</dbReference>
<dbReference type="GO" id="GO:0003677">
    <property type="term" value="F:DNA binding"/>
    <property type="evidence" value="ECO:0007669"/>
    <property type="project" value="InterPro"/>
</dbReference>
<accession>A0A8H5FQL9</accession>
<dbReference type="InterPro" id="IPR001138">
    <property type="entry name" value="Zn2Cys6_DnaBD"/>
</dbReference>
<comment type="subcellular location">
    <subcellularLocation>
        <location evidence="1">Nucleus</location>
    </subcellularLocation>
</comment>
<proteinExistence type="predicted"/>
<keyword evidence="5" id="KW-0539">Nucleus</keyword>
<dbReference type="Pfam" id="PF00172">
    <property type="entry name" value="Zn_clus"/>
    <property type="match status" value="1"/>
</dbReference>
<keyword evidence="8" id="KW-1185">Reference proteome</keyword>
<evidence type="ECO:0000256" key="3">
    <source>
        <dbReference type="ARBA" id="ARBA00023015"/>
    </source>
</evidence>
<gene>
    <name evidence="7" type="ORF">D9758_013873</name>
</gene>
<dbReference type="InterPro" id="IPR036864">
    <property type="entry name" value="Zn2-C6_fun-type_DNA-bd_sf"/>
</dbReference>
<evidence type="ECO:0000313" key="8">
    <source>
        <dbReference type="Proteomes" id="UP000559256"/>
    </source>
</evidence>
<feature type="domain" description="Zn(2)-C6 fungal-type" evidence="6">
    <location>
        <begin position="20"/>
        <end position="53"/>
    </location>
</feature>